<feature type="transmembrane region" description="Helical" evidence="2">
    <location>
        <begin position="369"/>
        <end position="389"/>
    </location>
</feature>
<dbReference type="Proteomes" id="UP001500888">
    <property type="component" value="Unassembled WGS sequence"/>
</dbReference>
<accession>A0ABP7IL35</accession>
<feature type="region of interest" description="Disordered" evidence="1">
    <location>
        <begin position="191"/>
        <end position="309"/>
    </location>
</feature>
<keyword evidence="2" id="KW-1133">Transmembrane helix</keyword>
<evidence type="ECO:0008006" key="5">
    <source>
        <dbReference type="Google" id="ProtNLM"/>
    </source>
</evidence>
<dbReference type="Gene3D" id="1.20.1250.20">
    <property type="entry name" value="MFS general substrate transporter like domains"/>
    <property type="match status" value="2"/>
</dbReference>
<feature type="transmembrane region" description="Helical" evidence="2">
    <location>
        <begin position="395"/>
        <end position="419"/>
    </location>
</feature>
<dbReference type="InterPro" id="IPR036259">
    <property type="entry name" value="MFS_trans_sf"/>
</dbReference>
<feature type="transmembrane region" description="Helical" evidence="2">
    <location>
        <begin position="89"/>
        <end position="107"/>
    </location>
</feature>
<dbReference type="EMBL" id="BAAAZR010000013">
    <property type="protein sequence ID" value="GAA3821030.1"/>
    <property type="molecule type" value="Genomic_DNA"/>
</dbReference>
<gene>
    <name evidence="3" type="ORF">GCM10022226_46660</name>
</gene>
<evidence type="ECO:0000313" key="3">
    <source>
        <dbReference type="EMBL" id="GAA3821030.1"/>
    </source>
</evidence>
<protein>
    <recommendedName>
        <fullName evidence="5">MFS transporter</fullName>
    </recommendedName>
</protein>
<feature type="transmembrane region" description="Helical" evidence="2">
    <location>
        <begin position="431"/>
        <end position="450"/>
    </location>
</feature>
<evidence type="ECO:0000256" key="1">
    <source>
        <dbReference type="SAM" id="MobiDB-lite"/>
    </source>
</evidence>
<evidence type="ECO:0000313" key="4">
    <source>
        <dbReference type="Proteomes" id="UP001500888"/>
    </source>
</evidence>
<dbReference type="SUPFAM" id="SSF103473">
    <property type="entry name" value="MFS general substrate transporter"/>
    <property type="match status" value="1"/>
</dbReference>
<sequence length="479" mass="46799">MPASRKVAPSASEGSAGEPRDARAGLQVGLAQGALGFCVSSLGATLVMLARDLRVPVESIAWLASAFGAGLLVAAAAGPRLLRHGPGPILRAGSLVLATGVALLALASSAALAVAGALLLGLGGAALVLATPALLDGPGIAARLTRVNAAASTAGVSAPLALGGLDSLGPSGRLVLLAAVPPLLLAATVTTSGTRRGRTPGLGTWRDRAPGTGAPPPGTNDAAPPPHDAPPPSPPTTTAVPQHDAVPPSPLATAAVPQRDTVPPSQHDAPPPSPLATAAAPQREAVPPPPLGGNPPQRRGSAGPSRGDVGRRWARVTLGVSVEFCFVVWAVARLQQTGVSAGEAAGLASTFAIGMALGRILAPRLLHRVPVIPLCVLTIAAGTLLVVATNAPLPVAAGLGLAGLGVAPLYPVTLAGLVAAPGLRAAHAASLGALASGTAILLAPTALAAIGQMVDLRLAFLITVPLLAALAAIRPGKAS</sequence>
<feature type="transmembrane region" description="Helical" evidence="2">
    <location>
        <begin position="344"/>
        <end position="362"/>
    </location>
</feature>
<reference evidence="4" key="1">
    <citation type="journal article" date="2019" name="Int. J. Syst. Evol. Microbiol.">
        <title>The Global Catalogue of Microorganisms (GCM) 10K type strain sequencing project: providing services to taxonomists for standard genome sequencing and annotation.</title>
        <authorList>
            <consortium name="The Broad Institute Genomics Platform"/>
            <consortium name="The Broad Institute Genome Sequencing Center for Infectious Disease"/>
            <person name="Wu L."/>
            <person name="Ma J."/>
        </authorList>
    </citation>
    <scope>NUCLEOTIDE SEQUENCE [LARGE SCALE GENOMIC DNA]</scope>
    <source>
        <strain evidence="4">JCM 16908</strain>
    </source>
</reference>
<feature type="compositionally biased region" description="Pro residues" evidence="1">
    <location>
        <begin position="213"/>
        <end position="235"/>
    </location>
</feature>
<comment type="caution">
    <text evidence="3">The sequence shown here is derived from an EMBL/GenBank/DDBJ whole genome shotgun (WGS) entry which is preliminary data.</text>
</comment>
<organism evidence="3 4">
    <name type="scientific">Sphaerisporangium flaviroseum</name>
    <dbReference type="NCBI Taxonomy" id="509199"/>
    <lineage>
        <taxon>Bacteria</taxon>
        <taxon>Bacillati</taxon>
        <taxon>Actinomycetota</taxon>
        <taxon>Actinomycetes</taxon>
        <taxon>Streptosporangiales</taxon>
        <taxon>Streptosporangiaceae</taxon>
        <taxon>Sphaerisporangium</taxon>
    </lineage>
</organism>
<name>A0ABP7IL35_9ACTN</name>
<keyword evidence="4" id="KW-1185">Reference proteome</keyword>
<feature type="region of interest" description="Disordered" evidence="1">
    <location>
        <begin position="1"/>
        <end position="20"/>
    </location>
</feature>
<keyword evidence="2" id="KW-0472">Membrane</keyword>
<feature type="transmembrane region" description="Helical" evidence="2">
    <location>
        <begin position="28"/>
        <end position="48"/>
    </location>
</feature>
<feature type="compositionally biased region" description="Low complexity" evidence="1">
    <location>
        <begin position="191"/>
        <end position="204"/>
    </location>
</feature>
<feature type="transmembrane region" description="Helical" evidence="2">
    <location>
        <begin position="456"/>
        <end position="473"/>
    </location>
</feature>
<proteinExistence type="predicted"/>
<feature type="transmembrane region" description="Helical" evidence="2">
    <location>
        <begin position="313"/>
        <end position="332"/>
    </location>
</feature>
<feature type="transmembrane region" description="Helical" evidence="2">
    <location>
        <begin position="60"/>
        <end position="77"/>
    </location>
</feature>
<feature type="transmembrane region" description="Helical" evidence="2">
    <location>
        <begin position="113"/>
        <end position="135"/>
    </location>
</feature>
<evidence type="ECO:0000256" key="2">
    <source>
        <dbReference type="SAM" id="Phobius"/>
    </source>
</evidence>
<keyword evidence="2" id="KW-0812">Transmembrane</keyword>